<dbReference type="SUPFAM" id="SSF52172">
    <property type="entry name" value="CheY-like"/>
    <property type="match status" value="1"/>
</dbReference>
<evidence type="ECO:0000256" key="7">
    <source>
        <dbReference type="ARBA" id="ARBA00023163"/>
    </source>
</evidence>
<evidence type="ECO:0000256" key="5">
    <source>
        <dbReference type="ARBA" id="ARBA00023015"/>
    </source>
</evidence>
<proteinExistence type="predicted"/>
<evidence type="ECO:0000256" key="2">
    <source>
        <dbReference type="ARBA" id="ARBA00022490"/>
    </source>
</evidence>
<accession>A0ABW3HSG9</accession>
<keyword evidence="2" id="KW-0963">Cytoplasm</keyword>
<dbReference type="InterPro" id="IPR018060">
    <property type="entry name" value="HTH_AraC"/>
</dbReference>
<dbReference type="PROSITE" id="PS00041">
    <property type="entry name" value="HTH_ARAC_FAMILY_1"/>
    <property type="match status" value="1"/>
</dbReference>
<dbReference type="Proteomes" id="UP001596989">
    <property type="component" value="Unassembled WGS sequence"/>
</dbReference>
<dbReference type="Pfam" id="PF00072">
    <property type="entry name" value="Response_reg"/>
    <property type="match status" value="1"/>
</dbReference>
<evidence type="ECO:0000256" key="4">
    <source>
        <dbReference type="ARBA" id="ARBA00023012"/>
    </source>
</evidence>
<dbReference type="Gene3D" id="3.40.50.2300">
    <property type="match status" value="1"/>
</dbReference>
<dbReference type="InterPro" id="IPR009057">
    <property type="entry name" value="Homeodomain-like_sf"/>
</dbReference>
<feature type="domain" description="HTH araC/xylS-type" evidence="9">
    <location>
        <begin position="436"/>
        <end position="533"/>
    </location>
</feature>
<evidence type="ECO:0000259" key="10">
    <source>
        <dbReference type="PROSITE" id="PS50110"/>
    </source>
</evidence>
<keyword evidence="12" id="KW-1185">Reference proteome</keyword>
<dbReference type="CDD" id="cd17536">
    <property type="entry name" value="REC_YesN-like"/>
    <property type="match status" value="1"/>
</dbReference>
<evidence type="ECO:0000256" key="6">
    <source>
        <dbReference type="ARBA" id="ARBA00023125"/>
    </source>
</evidence>
<dbReference type="InterPro" id="IPR051552">
    <property type="entry name" value="HptR"/>
</dbReference>
<dbReference type="Pfam" id="PF12833">
    <property type="entry name" value="HTH_18"/>
    <property type="match status" value="1"/>
</dbReference>
<feature type="domain" description="Response regulatory" evidence="10">
    <location>
        <begin position="2"/>
        <end position="119"/>
    </location>
</feature>
<evidence type="ECO:0000256" key="3">
    <source>
        <dbReference type="ARBA" id="ARBA00022553"/>
    </source>
</evidence>
<dbReference type="Pfam" id="PF17853">
    <property type="entry name" value="GGDEF_2"/>
    <property type="match status" value="1"/>
</dbReference>
<dbReference type="PROSITE" id="PS01124">
    <property type="entry name" value="HTH_ARAC_FAMILY_2"/>
    <property type="match status" value="1"/>
</dbReference>
<dbReference type="EMBL" id="JBHTJZ010000021">
    <property type="protein sequence ID" value="MFD0960435.1"/>
    <property type="molecule type" value="Genomic_DNA"/>
</dbReference>
<evidence type="ECO:0000256" key="1">
    <source>
        <dbReference type="ARBA" id="ARBA00004496"/>
    </source>
</evidence>
<dbReference type="InterPro" id="IPR018062">
    <property type="entry name" value="HTH_AraC-typ_CS"/>
</dbReference>
<gene>
    <name evidence="11" type="ORF">ACFQ2I_13665</name>
</gene>
<keyword evidence="4" id="KW-0902">Two-component regulatory system</keyword>
<dbReference type="PROSITE" id="PS50110">
    <property type="entry name" value="RESPONSE_REGULATORY"/>
    <property type="match status" value="1"/>
</dbReference>
<protein>
    <submittedName>
        <fullName evidence="11">Response regulator</fullName>
    </submittedName>
</protein>
<dbReference type="PANTHER" id="PTHR42713:SF3">
    <property type="entry name" value="TRANSCRIPTIONAL REGULATORY PROTEIN HPTR"/>
    <property type="match status" value="1"/>
</dbReference>
<dbReference type="SUPFAM" id="SSF46689">
    <property type="entry name" value="Homeodomain-like"/>
    <property type="match status" value="2"/>
</dbReference>
<dbReference type="InterPro" id="IPR001789">
    <property type="entry name" value="Sig_transdc_resp-reg_receiver"/>
</dbReference>
<dbReference type="Gene3D" id="1.10.10.60">
    <property type="entry name" value="Homeodomain-like"/>
    <property type="match status" value="2"/>
</dbReference>
<sequence length="536" mass="60745">MKLIIVEDEPRLRLHLANDIGWEEHGIDVVGLAASAEEALALAERKRPDILLLDVQMSGMSGIQLAKEIQASGQLVKMIVLSGHDNFEYAQSAMTYGVSQYLLKPAGDREILDAVLSAAGELRAKLDELHNHAALKEKWKQHLPYLQEMFLRNWLHGQYSAWELERRSGDVLLDIQPQGYYCVAIVDIDPLSEDEERFSGKDTSLLQVSVKSIARECLEEGEAWMFTDFDGSTVIVFHSMGTEDREGFLHHVNASIEKLLNIVRQIFKLTASSGISACTSEPLEMNKLYEQARQALQKRLVYGNGIAATYQERFELEGENVARPELERELEIGLERGNEEAALKAMDKLWTAVMDGAEHVEQVRESILYFNSLLVRLIQQRGCSVKEVAGEDFPYMQNLQTIATKEQMRDYLHRLIHRFVQHLMQKRGAAGHRTVEAVLVMIEESIYEDLTLHTVSEKLFINSSYLSRLFKQEQGKPFSAYVLERKMERAKVALLGGAKVYDAASSVGYRDVSYFTKVFRKYWGMTPGEMAKTSGA</sequence>
<organism evidence="11 12">
    <name type="scientific">Paenibacillus chungangensis</name>
    <dbReference type="NCBI Taxonomy" id="696535"/>
    <lineage>
        <taxon>Bacteria</taxon>
        <taxon>Bacillati</taxon>
        <taxon>Bacillota</taxon>
        <taxon>Bacilli</taxon>
        <taxon>Bacillales</taxon>
        <taxon>Paenibacillaceae</taxon>
        <taxon>Paenibacillus</taxon>
    </lineage>
</organism>
<keyword evidence="5" id="KW-0805">Transcription regulation</keyword>
<dbReference type="PANTHER" id="PTHR42713">
    <property type="entry name" value="HISTIDINE KINASE-RELATED"/>
    <property type="match status" value="1"/>
</dbReference>
<dbReference type="InterPro" id="IPR011006">
    <property type="entry name" value="CheY-like_superfamily"/>
</dbReference>
<keyword evidence="6" id="KW-0238">DNA-binding</keyword>
<dbReference type="SMART" id="SM00448">
    <property type="entry name" value="REC"/>
    <property type="match status" value="1"/>
</dbReference>
<evidence type="ECO:0000256" key="8">
    <source>
        <dbReference type="PROSITE-ProRule" id="PRU00169"/>
    </source>
</evidence>
<reference evidence="12" key="1">
    <citation type="journal article" date="2019" name="Int. J. Syst. Evol. Microbiol.">
        <title>The Global Catalogue of Microorganisms (GCM) 10K type strain sequencing project: providing services to taxonomists for standard genome sequencing and annotation.</title>
        <authorList>
            <consortium name="The Broad Institute Genomics Platform"/>
            <consortium name="The Broad Institute Genome Sequencing Center for Infectious Disease"/>
            <person name="Wu L."/>
            <person name="Ma J."/>
        </authorList>
    </citation>
    <scope>NUCLEOTIDE SEQUENCE [LARGE SCALE GENOMIC DNA]</scope>
    <source>
        <strain evidence="12">CCUG 59129</strain>
    </source>
</reference>
<comment type="subcellular location">
    <subcellularLocation>
        <location evidence="1">Cytoplasm</location>
    </subcellularLocation>
</comment>
<keyword evidence="3 8" id="KW-0597">Phosphoprotein</keyword>
<evidence type="ECO:0000313" key="12">
    <source>
        <dbReference type="Proteomes" id="UP001596989"/>
    </source>
</evidence>
<dbReference type="PRINTS" id="PR00032">
    <property type="entry name" value="HTHARAC"/>
</dbReference>
<dbReference type="InterPro" id="IPR041522">
    <property type="entry name" value="CdaR_GGDEF"/>
</dbReference>
<dbReference type="RefSeq" id="WP_377564931.1">
    <property type="nucleotide sequence ID" value="NZ_JBHTJZ010000021.1"/>
</dbReference>
<feature type="modified residue" description="4-aspartylphosphate" evidence="8">
    <location>
        <position position="54"/>
    </location>
</feature>
<evidence type="ECO:0000313" key="11">
    <source>
        <dbReference type="EMBL" id="MFD0960435.1"/>
    </source>
</evidence>
<evidence type="ECO:0000259" key="9">
    <source>
        <dbReference type="PROSITE" id="PS01124"/>
    </source>
</evidence>
<dbReference type="SMART" id="SM00342">
    <property type="entry name" value="HTH_ARAC"/>
    <property type="match status" value="1"/>
</dbReference>
<keyword evidence="7" id="KW-0804">Transcription</keyword>
<name>A0ABW3HSG9_9BACL</name>
<dbReference type="InterPro" id="IPR020449">
    <property type="entry name" value="Tscrpt_reg_AraC-type_HTH"/>
</dbReference>
<comment type="caution">
    <text evidence="11">The sequence shown here is derived from an EMBL/GenBank/DDBJ whole genome shotgun (WGS) entry which is preliminary data.</text>
</comment>